<evidence type="ECO:0000256" key="1">
    <source>
        <dbReference type="ARBA" id="ARBA00010982"/>
    </source>
</evidence>
<dbReference type="PROSITE" id="PS00099">
    <property type="entry name" value="THIOLASE_3"/>
    <property type="match status" value="1"/>
</dbReference>
<dbReference type="InterPro" id="IPR020617">
    <property type="entry name" value="Thiolase_C"/>
</dbReference>
<gene>
    <name evidence="10" type="ORF">A9Q02_08380</name>
</gene>
<dbReference type="PANTHER" id="PTHR18919:SF107">
    <property type="entry name" value="ACETYL-COA ACETYLTRANSFERASE, CYTOSOLIC"/>
    <property type="match status" value="1"/>
</dbReference>
<feature type="domain" description="Thiolase C-terminal" evidence="9">
    <location>
        <begin position="270"/>
        <end position="391"/>
    </location>
</feature>
<dbReference type="RefSeq" id="WP_097650698.1">
    <property type="nucleotide sequence ID" value="NZ_LYXE01000024.1"/>
</dbReference>
<keyword evidence="3 7" id="KW-0808">Transferase</keyword>
<dbReference type="AlphaFoldDB" id="A0A2H3KQZ1"/>
<dbReference type="EMBL" id="LYXE01000024">
    <property type="protein sequence ID" value="PDW00874.1"/>
    <property type="molecule type" value="Genomic_DNA"/>
</dbReference>
<sequence length="394" mass="40498">MDDVVIVGAARTPIGKFNGAYAGISAVDLGAAAIRAAVSRAGIDPALVDECIMGNVVSTALGQAPARQAAIKGGLPHTVGGLTINKVCGSSLKAVMLAAAMIRAGDAEVIVAGGMEHMSGAPYALPSARHGYRLGNGELLDVMVHDGLWCAFEHQHMGVAAEWIARTQRVTRTQQDTFALQSHERAVAAIDAGRFAAEIAPVTVPGPKGTMLTIEHDENPRRDTNLASLGKLRPAFAEQGSVTAGNAPGITDGAAAVVVMGATRAAQLGLTPLARLEQMAQAAVPPLEVFTAPPFALEKVMARAGRIVDDYDLFEINEAFAAQVIANIRVAGLDPDRVNVNGGAIALGHPIGASGARVLVTLIYALRERGGQRGIAALCLGGGEAVALGIERVA</sequence>
<dbReference type="PIRSF" id="PIRSF000429">
    <property type="entry name" value="Ac-CoA_Ac_transf"/>
    <property type="match status" value="1"/>
</dbReference>
<dbReference type="Proteomes" id="UP000220922">
    <property type="component" value="Unassembled WGS sequence"/>
</dbReference>
<comment type="caution">
    <text evidence="10">The sequence shown here is derived from an EMBL/GenBank/DDBJ whole genome shotgun (WGS) entry which is preliminary data.</text>
</comment>
<comment type="similarity">
    <text evidence="1 7">Belongs to the thiolase-like superfamily. Thiolase family.</text>
</comment>
<accession>A0A2H3KQZ1</accession>
<evidence type="ECO:0000256" key="7">
    <source>
        <dbReference type="RuleBase" id="RU003557"/>
    </source>
</evidence>
<name>A0A2H3KQZ1_9CHLR</name>
<dbReference type="SUPFAM" id="SSF53901">
    <property type="entry name" value="Thiolase-like"/>
    <property type="match status" value="2"/>
</dbReference>
<dbReference type="InterPro" id="IPR020610">
    <property type="entry name" value="Thiolase_AS"/>
</dbReference>
<proteinExistence type="inferred from homology"/>
<dbReference type="InterPro" id="IPR002155">
    <property type="entry name" value="Thiolase"/>
</dbReference>
<evidence type="ECO:0000256" key="3">
    <source>
        <dbReference type="ARBA" id="ARBA00022679"/>
    </source>
</evidence>
<dbReference type="Pfam" id="PF02803">
    <property type="entry name" value="Thiolase_C"/>
    <property type="match status" value="1"/>
</dbReference>
<feature type="active site" description="Proton acceptor" evidence="6">
    <location>
        <position position="379"/>
    </location>
</feature>
<dbReference type="InterPro" id="IPR020613">
    <property type="entry name" value="Thiolase_CS"/>
</dbReference>
<organism evidence="10 11">
    <name type="scientific">Candidatus Chloroploca asiatica</name>
    <dbReference type="NCBI Taxonomy" id="1506545"/>
    <lineage>
        <taxon>Bacteria</taxon>
        <taxon>Bacillati</taxon>
        <taxon>Chloroflexota</taxon>
        <taxon>Chloroflexia</taxon>
        <taxon>Chloroflexales</taxon>
        <taxon>Chloroflexineae</taxon>
        <taxon>Oscillochloridaceae</taxon>
        <taxon>Candidatus Chloroploca</taxon>
    </lineage>
</organism>
<evidence type="ECO:0000259" key="9">
    <source>
        <dbReference type="Pfam" id="PF02803"/>
    </source>
</evidence>
<dbReference type="PROSITE" id="PS00737">
    <property type="entry name" value="THIOLASE_2"/>
    <property type="match status" value="1"/>
</dbReference>
<reference evidence="10 11" key="1">
    <citation type="submission" date="2016-05" db="EMBL/GenBank/DDBJ databases">
        <authorList>
            <person name="Lavstsen T."/>
            <person name="Jespersen J.S."/>
        </authorList>
    </citation>
    <scope>NUCLEOTIDE SEQUENCE [LARGE SCALE GENOMIC DNA]</scope>
    <source>
        <strain evidence="10 11">B7-9</strain>
    </source>
</reference>
<keyword evidence="11" id="KW-1185">Reference proteome</keyword>
<dbReference type="PANTHER" id="PTHR18919">
    <property type="entry name" value="ACETYL-COA C-ACYLTRANSFERASE"/>
    <property type="match status" value="1"/>
</dbReference>
<dbReference type="GO" id="GO:0003985">
    <property type="term" value="F:acetyl-CoA C-acetyltransferase activity"/>
    <property type="evidence" value="ECO:0007669"/>
    <property type="project" value="UniProtKB-EC"/>
</dbReference>
<evidence type="ECO:0000313" key="10">
    <source>
        <dbReference type="EMBL" id="PDW00874.1"/>
    </source>
</evidence>
<evidence type="ECO:0000256" key="6">
    <source>
        <dbReference type="PIRSR" id="PIRSR000429-1"/>
    </source>
</evidence>
<dbReference type="OrthoDB" id="9764892at2"/>
<evidence type="ECO:0000256" key="4">
    <source>
        <dbReference type="ARBA" id="ARBA00023315"/>
    </source>
</evidence>
<dbReference type="InterPro" id="IPR020616">
    <property type="entry name" value="Thiolase_N"/>
</dbReference>
<dbReference type="PROSITE" id="PS00098">
    <property type="entry name" value="THIOLASE_1"/>
    <property type="match status" value="1"/>
</dbReference>
<evidence type="ECO:0000256" key="2">
    <source>
        <dbReference type="ARBA" id="ARBA00012705"/>
    </source>
</evidence>
<feature type="domain" description="Thiolase N-terminal" evidence="8">
    <location>
        <begin position="4"/>
        <end position="261"/>
    </location>
</feature>
<evidence type="ECO:0000256" key="5">
    <source>
        <dbReference type="ARBA" id="ARBA00030755"/>
    </source>
</evidence>
<dbReference type="CDD" id="cd00751">
    <property type="entry name" value="thiolase"/>
    <property type="match status" value="1"/>
</dbReference>
<dbReference type="InterPro" id="IPR016039">
    <property type="entry name" value="Thiolase-like"/>
</dbReference>
<keyword evidence="4 7" id="KW-0012">Acyltransferase</keyword>
<dbReference type="EC" id="2.3.1.9" evidence="2"/>
<evidence type="ECO:0000313" key="11">
    <source>
        <dbReference type="Proteomes" id="UP000220922"/>
    </source>
</evidence>
<dbReference type="Gene3D" id="3.40.47.10">
    <property type="match status" value="2"/>
</dbReference>
<dbReference type="Pfam" id="PF00108">
    <property type="entry name" value="Thiolase_N"/>
    <property type="match status" value="1"/>
</dbReference>
<dbReference type="NCBIfam" id="TIGR01930">
    <property type="entry name" value="AcCoA-C-Actrans"/>
    <property type="match status" value="1"/>
</dbReference>
<evidence type="ECO:0000259" key="8">
    <source>
        <dbReference type="Pfam" id="PF00108"/>
    </source>
</evidence>
<dbReference type="InterPro" id="IPR020615">
    <property type="entry name" value="Thiolase_acyl_enz_int_AS"/>
</dbReference>
<dbReference type="FunFam" id="3.40.47.10:FF:000010">
    <property type="entry name" value="Acetyl-CoA acetyltransferase (Thiolase)"/>
    <property type="match status" value="1"/>
</dbReference>
<protein>
    <recommendedName>
        <fullName evidence="2">acetyl-CoA C-acetyltransferase</fullName>
        <ecNumber evidence="2">2.3.1.9</ecNumber>
    </recommendedName>
    <alternativeName>
        <fullName evidence="5">Acetoacetyl-CoA thiolase</fullName>
    </alternativeName>
</protein>
<feature type="active site" description="Proton acceptor" evidence="6">
    <location>
        <position position="349"/>
    </location>
</feature>
<feature type="active site" description="Acyl-thioester intermediate" evidence="6">
    <location>
        <position position="88"/>
    </location>
</feature>